<name>A0ABV5S0A7_9ACTN</name>
<dbReference type="Proteomes" id="UP001589532">
    <property type="component" value="Unassembled WGS sequence"/>
</dbReference>
<protein>
    <submittedName>
        <fullName evidence="1">Uncharacterized protein</fullName>
    </submittedName>
</protein>
<gene>
    <name evidence="1" type="ORF">ACFFSA_15570</name>
</gene>
<dbReference type="RefSeq" id="WP_344985467.1">
    <property type="nucleotide sequence ID" value="NZ_BAAAXV010000001.1"/>
</dbReference>
<dbReference type="EMBL" id="JBHMBW010000012">
    <property type="protein sequence ID" value="MFB9624503.1"/>
    <property type="molecule type" value="Genomic_DNA"/>
</dbReference>
<evidence type="ECO:0000313" key="2">
    <source>
        <dbReference type="Proteomes" id="UP001589532"/>
    </source>
</evidence>
<sequence>MRARAGVDSPAGSLARALAEGLERHGIKSQISECEGIALVGIWAVGLAVWCEWGPYGWRFRWCLHQTSKQGTWNYTSCPCSAMETAVRRVAGFCQERYERMYGTVPRVADEASS</sequence>
<organism evidence="1 2">
    <name type="scientific">Nonomuraea helvata</name>
    <dbReference type="NCBI Taxonomy" id="37484"/>
    <lineage>
        <taxon>Bacteria</taxon>
        <taxon>Bacillati</taxon>
        <taxon>Actinomycetota</taxon>
        <taxon>Actinomycetes</taxon>
        <taxon>Streptosporangiales</taxon>
        <taxon>Streptosporangiaceae</taxon>
        <taxon>Nonomuraea</taxon>
    </lineage>
</organism>
<comment type="caution">
    <text evidence="1">The sequence shown here is derived from an EMBL/GenBank/DDBJ whole genome shotgun (WGS) entry which is preliminary data.</text>
</comment>
<accession>A0ABV5S0A7</accession>
<keyword evidence="2" id="KW-1185">Reference proteome</keyword>
<proteinExistence type="predicted"/>
<evidence type="ECO:0000313" key="1">
    <source>
        <dbReference type="EMBL" id="MFB9624503.1"/>
    </source>
</evidence>
<reference evidence="1 2" key="1">
    <citation type="submission" date="2024-09" db="EMBL/GenBank/DDBJ databases">
        <authorList>
            <person name="Sun Q."/>
            <person name="Mori K."/>
        </authorList>
    </citation>
    <scope>NUCLEOTIDE SEQUENCE [LARGE SCALE GENOMIC DNA]</scope>
    <source>
        <strain evidence="1 2">JCM 3143</strain>
    </source>
</reference>